<keyword evidence="7 10" id="KW-1133">Transmembrane helix</keyword>
<dbReference type="CDD" id="cd13143">
    <property type="entry name" value="MATE_MepA_like"/>
    <property type="match status" value="1"/>
</dbReference>
<evidence type="ECO:0000256" key="5">
    <source>
        <dbReference type="ARBA" id="ARBA00022475"/>
    </source>
</evidence>
<proteinExistence type="inferred from homology"/>
<feature type="transmembrane region" description="Helical" evidence="10">
    <location>
        <begin position="158"/>
        <end position="179"/>
    </location>
</feature>
<evidence type="ECO:0000313" key="11">
    <source>
        <dbReference type="EMBL" id="CUO93103.1"/>
    </source>
</evidence>
<feature type="transmembrane region" description="Helical" evidence="10">
    <location>
        <begin position="191"/>
        <end position="210"/>
    </location>
</feature>
<evidence type="ECO:0000256" key="10">
    <source>
        <dbReference type="SAM" id="Phobius"/>
    </source>
</evidence>
<evidence type="ECO:0000256" key="9">
    <source>
        <dbReference type="ARBA" id="ARBA00023251"/>
    </source>
</evidence>
<name>A0A174J055_PHOVU</name>
<dbReference type="NCBIfam" id="TIGR00797">
    <property type="entry name" value="matE"/>
    <property type="match status" value="1"/>
</dbReference>
<evidence type="ECO:0000256" key="3">
    <source>
        <dbReference type="ARBA" id="ARBA00022106"/>
    </source>
</evidence>
<accession>A0A174J055</accession>
<evidence type="ECO:0000256" key="4">
    <source>
        <dbReference type="ARBA" id="ARBA00022448"/>
    </source>
</evidence>
<gene>
    <name evidence="11" type="primary">mepA_5</name>
    <name evidence="11" type="ORF">ERS852457_03103</name>
</gene>
<evidence type="ECO:0000256" key="6">
    <source>
        <dbReference type="ARBA" id="ARBA00022692"/>
    </source>
</evidence>
<dbReference type="InterPro" id="IPR051327">
    <property type="entry name" value="MATE_MepA_subfamily"/>
</dbReference>
<feature type="transmembrane region" description="Helical" evidence="10">
    <location>
        <begin position="216"/>
        <end position="237"/>
    </location>
</feature>
<comment type="subcellular location">
    <subcellularLocation>
        <location evidence="1">Cell membrane</location>
        <topology evidence="1">Multi-pass membrane protein</topology>
    </subcellularLocation>
</comment>
<keyword evidence="4" id="KW-0813">Transport</keyword>
<feature type="transmembrane region" description="Helical" evidence="10">
    <location>
        <begin position="342"/>
        <end position="364"/>
    </location>
</feature>
<evidence type="ECO:0000313" key="12">
    <source>
        <dbReference type="Proteomes" id="UP000095333"/>
    </source>
</evidence>
<organism evidence="11 12">
    <name type="scientific">Phocaeicola vulgatus</name>
    <name type="common">Bacteroides vulgatus</name>
    <dbReference type="NCBI Taxonomy" id="821"/>
    <lineage>
        <taxon>Bacteria</taxon>
        <taxon>Pseudomonadati</taxon>
        <taxon>Bacteroidota</taxon>
        <taxon>Bacteroidia</taxon>
        <taxon>Bacteroidales</taxon>
        <taxon>Bacteroidaceae</taxon>
        <taxon>Phocaeicola</taxon>
    </lineage>
</organism>
<evidence type="ECO:0000256" key="1">
    <source>
        <dbReference type="ARBA" id="ARBA00004651"/>
    </source>
</evidence>
<feature type="transmembrane region" description="Helical" evidence="10">
    <location>
        <begin position="376"/>
        <end position="397"/>
    </location>
</feature>
<keyword evidence="5" id="KW-1003">Cell membrane</keyword>
<feature type="transmembrane region" description="Helical" evidence="10">
    <location>
        <begin position="299"/>
        <end position="322"/>
    </location>
</feature>
<feature type="transmembrane region" description="Helical" evidence="10">
    <location>
        <begin position="37"/>
        <end position="58"/>
    </location>
</feature>
<dbReference type="AlphaFoldDB" id="A0A174J055"/>
<sequence length="473" mass="52907">MPYFSVRHLLYRNKLVKMQETSQEKYRQLQAAPIGKLLLQYSIPAIINMAVVSLYNLIDSIFIGNGVGALAISGLAVTFPIMNCIIAFNTLIGIGGTTLTSISLGRGQYEKATDILHNVVILGIVISFLTGWIIFLNLDVILYFFRASKSILPYAREYIVIMLFANPITFLFLSLNNLLRGNGFPRKSLESTLMTVGLNLILTPIFIFVLRLGIKGASISTVLSQIVGLLWVVRLFCLKFNKVHFQRKYFKFNFQLSGEIMKLGTPPFILNLCTASITIALINRMVFYSGDFAVGSYGIVSRIYMLFSMVIIGLSIGMQPIIGYNFGAGLTERVDKAMNTGVTIAFAFMFSMFLLCEIAADPIIRLFSNEIALKDIAITGLRVCAWTFPVMSMQTTITNFFQSIGKPKTCIILSFIRQIVFLIPLIFLLPEIFGLGLDGVWLSIPLADFIACILTVAVYMRYKRQQELTIKMI</sequence>
<dbReference type="GO" id="GO:0042910">
    <property type="term" value="F:xenobiotic transmembrane transporter activity"/>
    <property type="evidence" value="ECO:0007669"/>
    <property type="project" value="InterPro"/>
</dbReference>
<dbReference type="Proteomes" id="UP000095333">
    <property type="component" value="Unassembled WGS sequence"/>
</dbReference>
<dbReference type="InterPro" id="IPR048279">
    <property type="entry name" value="MdtK-like"/>
</dbReference>
<comment type="similarity">
    <text evidence="2">Belongs to the multi antimicrobial extrusion (MATE) (TC 2.A.66.1) family. MepA subfamily.</text>
</comment>
<evidence type="ECO:0000256" key="7">
    <source>
        <dbReference type="ARBA" id="ARBA00022989"/>
    </source>
</evidence>
<feature type="transmembrane region" description="Helical" evidence="10">
    <location>
        <begin position="441"/>
        <end position="462"/>
    </location>
</feature>
<dbReference type="PANTHER" id="PTHR43823:SF3">
    <property type="entry name" value="MULTIDRUG EXPORT PROTEIN MEPA"/>
    <property type="match status" value="1"/>
</dbReference>
<keyword evidence="6 10" id="KW-0812">Transmembrane</keyword>
<dbReference type="EMBL" id="CYZI01000023">
    <property type="protein sequence ID" value="CUO93103.1"/>
    <property type="molecule type" value="Genomic_DNA"/>
</dbReference>
<feature type="transmembrane region" description="Helical" evidence="10">
    <location>
        <begin position="115"/>
        <end position="138"/>
    </location>
</feature>
<keyword evidence="8 10" id="KW-0472">Membrane</keyword>
<dbReference type="GO" id="GO:0046677">
    <property type="term" value="P:response to antibiotic"/>
    <property type="evidence" value="ECO:0007669"/>
    <property type="project" value="UniProtKB-KW"/>
</dbReference>
<dbReference type="PIRSF" id="PIRSF006603">
    <property type="entry name" value="DinF"/>
    <property type="match status" value="1"/>
</dbReference>
<evidence type="ECO:0000256" key="8">
    <source>
        <dbReference type="ARBA" id="ARBA00023136"/>
    </source>
</evidence>
<reference evidence="11 12" key="1">
    <citation type="submission" date="2015-09" db="EMBL/GenBank/DDBJ databases">
        <authorList>
            <consortium name="Pathogen Informatics"/>
        </authorList>
    </citation>
    <scope>NUCLEOTIDE SEQUENCE [LARGE SCALE GENOMIC DNA]</scope>
    <source>
        <strain evidence="11 12">2789STDY5834842</strain>
    </source>
</reference>
<keyword evidence="9" id="KW-0046">Antibiotic resistance</keyword>
<protein>
    <recommendedName>
        <fullName evidence="3">Multidrug export protein MepA</fullName>
    </recommendedName>
</protein>
<feature type="transmembrane region" description="Helical" evidence="10">
    <location>
        <begin position="409"/>
        <end position="429"/>
    </location>
</feature>
<dbReference type="GO" id="GO:0015297">
    <property type="term" value="F:antiporter activity"/>
    <property type="evidence" value="ECO:0007669"/>
    <property type="project" value="InterPro"/>
</dbReference>
<evidence type="ECO:0000256" key="2">
    <source>
        <dbReference type="ARBA" id="ARBA00008417"/>
    </source>
</evidence>
<dbReference type="InterPro" id="IPR002528">
    <property type="entry name" value="MATE_fam"/>
</dbReference>
<feature type="transmembrane region" description="Helical" evidence="10">
    <location>
        <begin position="70"/>
        <end position="94"/>
    </location>
</feature>
<dbReference type="GO" id="GO:0005886">
    <property type="term" value="C:plasma membrane"/>
    <property type="evidence" value="ECO:0007669"/>
    <property type="project" value="UniProtKB-SubCell"/>
</dbReference>
<dbReference type="InterPro" id="IPR045070">
    <property type="entry name" value="MATE_MepA-like"/>
</dbReference>
<feature type="transmembrane region" description="Helical" evidence="10">
    <location>
        <begin position="268"/>
        <end position="287"/>
    </location>
</feature>
<dbReference type="PANTHER" id="PTHR43823">
    <property type="entry name" value="SPORULATION PROTEIN YKVU"/>
    <property type="match status" value="1"/>
</dbReference>
<dbReference type="Pfam" id="PF01554">
    <property type="entry name" value="MatE"/>
    <property type="match status" value="2"/>
</dbReference>